<dbReference type="GO" id="GO:0003677">
    <property type="term" value="F:DNA binding"/>
    <property type="evidence" value="ECO:0007669"/>
    <property type="project" value="UniProtKB-KW"/>
</dbReference>
<dbReference type="InterPro" id="IPR000792">
    <property type="entry name" value="Tscrpt_reg_LuxR_C"/>
</dbReference>
<keyword evidence="4" id="KW-0238">DNA-binding</keyword>
<evidence type="ECO:0000256" key="5">
    <source>
        <dbReference type="ARBA" id="ARBA00023163"/>
    </source>
</evidence>
<feature type="domain" description="HTH luxR-type" evidence="7">
    <location>
        <begin position="143"/>
        <end position="208"/>
    </location>
</feature>
<organism evidence="9">
    <name type="scientific">Chitinibacter mangrovi</name>
    <dbReference type="NCBI Taxonomy" id="3153927"/>
    <lineage>
        <taxon>Bacteria</taxon>
        <taxon>Pseudomonadati</taxon>
        <taxon>Pseudomonadota</taxon>
        <taxon>Betaproteobacteria</taxon>
        <taxon>Neisseriales</taxon>
        <taxon>Chitinibacteraceae</taxon>
        <taxon>Chitinibacter</taxon>
    </lineage>
</organism>
<dbReference type="RefSeq" id="WP_348946301.1">
    <property type="nucleotide sequence ID" value="NZ_CP157355.1"/>
</dbReference>
<evidence type="ECO:0000313" key="9">
    <source>
        <dbReference type="EMBL" id="XBM02033.1"/>
    </source>
</evidence>
<dbReference type="Gene3D" id="1.10.10.10">
    <property type="entry name" value="Winged helix-like DNA-binding domain superfamily/Winged helix DNA-binding domain"/>
    <property type="match status" value="1"/>
</dbReference>
<dbReference type="GO" id="GO:0006355">
    <property type="term" value="P:regulation of DNA-templated transcription"/>
    <property type="evidence" value="ECO:0007669"/>
    <property type="project" value="InterPro"/>
</dbReference>
<keyword evidence="3" id="KW-0805">Transcription regulation</keyword>
<dbReference type="PROSITE" id="PS50110">
    <property type="entry name" value="RESPONSE_REGULATORY"/>
    <property type="match status" value="1"/>
</dbReference>
<dbReference type="InterPro" id="IPR011006">
    <property type="entry name" value="CheY-like_superfamily"/>
</dbReference>
<dbReference type="GO" id="GO:0000160">
    <property type="term" value="P:phosphorelay signal transduction system"/>
    <property type="evidence" value="ECO:0007669"/>
    <property type="project" value="UniProtKB-KW"/>
</dbReference>
<dbReference type="KEGG" id="cmav:ABHF33_07125"/>
<dbReference type="InterPro" id="IPR036388">
    <property type="entry name" value="WH-like_DNA-bd_sf"/>
</dbReference>
<feature type="domain" description="Response regulatory" evidence="8">
    <location>
        <begin position="14"/>
        <end position="128"/>
    </location>
</feature>
<proteinExistence type="predicted"/>
<reference evidence="9" key="1">
    <citation type="submission" date="2024-05" db="EMBL/GenBank/DDBJ databases">
        <authorList>
            <person name="Yang L."/>
            <person name="Pan L."/>
        </authorList>
    </citation>
    <scope>NUCLEOTIDE SEQUENCE</scope>
    <source>
        <strain evidence="9">FCG-7</strain>
    </source>
</reference>
<evidence type="ECO:0000256" key="6">
    <source>
        <dbReference type="PROSITE-ProRule" id="PRU00169"/>
    </source>
</evidence>
<dbReference type="FunFam" id="3.40.50.2300:FF:000018">
    <property type="entry name" value="DNA-binding transcriptional regulator NtrC"/>
    <property type="match status" value="1"/>
</dbReference>
<evidence type="ECO:0000259" key="8">
    <source>
        <dbReference type="PROSITE" id="PS50110"/>
    </source>
</evidence>
<protein>
    <submittedName>
        <fullName evidence="9">Response regulator</fullName>
    </submittedName>
</protein>
<evidence type="ECO:0000256" key="3">
    <source>
        <dbReference type="ARBA" id="ARBA00023015"/>
    </source>
</evidence>
<dbReference type="PRINTS" id="PR00038">
    <property type="entry name" value="HTHLUXR"/>
</dbReference>
<dbReference type="SUPFAM" id="SSF52172">
    <property type="entry name" value="CheY-like"/>
    <property type="match status" value="1"/>
</dbReference>
<dbReference type="SMART" id="SM00448">
    <property type="entry name" value="REC"/>
    <property type="match status" value="1"/>
</dbReference>
<dbReference type="EMBL" id="CP157355">
    <property type="protein sequence ID" value="XBM02033.1"/>
    <property type="molecule type" value="Genomic_DNA"/>
</dbReference>
<sequence>MAHEQRFPSAESIHIIVLDDDDGVRKGLNSILTALGYRVTSFASSGELYQFLKKYHADCLILDVCLSGEDGRDVLRELQSLTPNLPVIMLTSHGDIDLAVKSMKMGALDFLQKPAKAHELNSAILEAIKKQKHTTQALPDQLAVALYTSLTRREKEVMDGVIEHLSNVEIAEKLNISGKTVETHRANLIKKIGSSSPVEMYLIREKKAPAV</sequence>
<keyword evidence="1 6" id="KW-0597">Phosphoprotein</keyword>
<dbReference type="PROSITE" id="PS50043">
    <property type="entry name" value="HTH_LUXR_2"/>
    <property type="match status" value="1"/>
</dbReference>
<dbReference type="PANTHER" id="PTHR44688:SF16">
    <property type="entry name" value="DNA-BINDING TRANSCRIPTIONAL ACTIVATOR DEVR_DOSR"/>
    <property type="match status" value="1"/>
</dbReference>
<gene>
    <name evidence="9" type="ORF">ABHF33_07125</name>
</gene>
<dbReference type="SMART" id="SM00421">
    <property type="entry name" value="HTH_LUXR"/>
    <property type="match status" value="1"/>
</dbReference>
<evidence type="ECO:0000256" key="4">
    <source>
        <dbReference type="ARBA" id="ARBA00023125"/>
    </source>
</evidence>
<dbReference type="InterPro" id="IPR001789">
    <property type="entry name" value="Sig_transdc_resp-reg_receiver"/>
</dbReference>
<evidence type="ECO:0000256" key="1">
    <source>
        <dbReference type="ARBA" id="ARBA00022553"/>
    </source>
</evidence>
<accession>A0AAU7FEB5</accession>
<dbReference type="AlphaFoldDB" id="A0AAU7FEB5"/>
<dbReference type="InterPro" id="IPR016032">
    <property type="entry name" value="Sig_transdc_resp-reg_C-effctor"/>
</dbReference>
<feature type="modified residue" description="4-aspartylphosphate" evidence="6">
    <location>
        <position position="63"/>
    </location>
</feature>
<dbReference type="SUPFAM" id="SSF46894">
    <property type="entry name" value="C-terminal effector domain of the bipartite response regulators"/>
    <property type="match status" value="1"/>
</dbReference>
<evidence type="ECO:0000259" key="7">
    <source>
        <dbReference type="PROSITE" id="PS50043"/>
    </source>
</evidence>
<name>A0AAU7FEB5_9NEIS</name>
<keyword evidence="2" id="KW-0902">Two-component regulatory system</keyword>
<keyword evidence="5" id="KW-0804">Transcription</keyword>
<evidence type="ECO:0000256" key="2">
    <source>
        <dbReference type="ARBA" id="ARBA00023012"/>
    </source>
</evidence>
<dbReference type="PANTHER" id="PTHR44688">
    <property type="entry name" value="DNA-BINDING TRANSCRIPTIONAL ACTIVATOR DEVR_DOSR"/>
    <property type="match status" value="1"/>
</dbReference>
<dbReference type="CDD" id="cd06170">
    <property type="entry name" value="LuxR_C_like"/>
    <property type="match status" value="1"/>
</dbReference>
<dbReference type="Pfam" id="PF00196">
    <property type="entry name" value="GerE"/>
    <property type="match status" value="1"/>
</dbReference>
<dbReference type="Gene3D" id="3.40.50.2300">
    <property type="match status" value="1"/>
</dbReference>
<dbReference type="Pfam" id="PF00072">
    <property type="entry name" value="Response_reg"/>
    <property type="match status" value="1"/>
</dbReference>